<sequence>MKYQEIDCFVVFPSADIYKPLILSPAYEATAITKLWGLFVELLGGVNIDHQPSIAPTVESLLQPNQIDELPELVGSALDILRPSSYPVAVGLIYIFPEFI</sequence>
<reference evidence="1 2" key="1">
    <citation type="submission" date="2019-03" db="EMBL/GenBank/DDBJ databases">
        <title>Single cell metagenomics reveals metabolic interactions within the superorganism composed of flagellate Streblomastix strix and complex community of Bacteroidetes bacteria on its surface.</title>
        <authorList>
            <person name="Treitli S.C."/>
            <person name="Kolisko M."/>
            <person name="Husnik F."/>
            <person name="Keeling P."/>
            <person name="Hampl V."/>
        </authorList>
    </citation>
    <scope>NUCLEOTIDE SEQUENCE [LARGE SCALE GENOMIC DNA]</scope>
    <source>
        <strain evidence="1">ST1C</strain>
    </source>
</reference>
<organism evidence="1 2">
    <name type="scientific">Streblomastix strix</name>
    <dbReference type="NCBI Taxonomy" id="222440"/>
    <lineage>
        <taxon>Eukaryota</taxon>
        <taxon>Metamonada</taxon>
        <taxon>Preaxostyla</taxon>
        <taxon>Oxymonadida</taxon>
        <taxon>Streblomastigidae</taxon>
        <taxon>Streblomastix</taxon>
    </lineage>
</organism>
<accession>A0A5J4VC26</accession>
<proteinExistence type="predicted"/>
<evidence type="ECO:0000313" key="2">
    <source>
        <dbReference type="Proteomes" id="UP000324800"/>
    </source>
</evidence>
<comment type="caution">
    <text evidence="1">The sequence shown here is derived from an EMBL/GenBank/DDBJ whole genome shotgun (WGS) entry which is preliminary data.</text>
</comment>
<evidence type="ECO:0000313" key="1">
    <source>
        <dbReference type="EMBL" id="KAA6379914.1"/>
    </source>
</evidence>
<name>A0A5J4VC26_9EUKA</name>
<protein>
    <submittedName>
        <fullName evidence="1">Uncharacterized protein</fullName>
    </submittedName>
</protein>
<dbReference type="EMBL" id="SNRW01008197">
    <property type="protein sequence ID" value="KAA6379914.1"/>
    <property type="molecule type" value="Genomic_DNA"/>
</dbReference>
<gene>
    <name evidence="1" type="ORF">EZS28_024560</name>
</gene>
<dbReference type="Proteomes" id="UP000324800">
    <property type="component" value="Unassembled WGS sequence"/>
</dbReference>
<dbReference type="AlphaFoldDB" id="A0A5J4VC26"/>